<organism evidence="5 6">
    <name type="scientific">Fundidesulfovibrio magnetotacticus</name>
    <dbReference type="NCBI Taxonomy" id="2730080"/>
    <lineage>
        <taxon>Bacteria</taxon>
        <taxon>Pseudomonadati</taxon>
        <taxon>Thermodesulfobacteriota</taxon>
        <taxon>Desulfovibrionia</taxon>
        <taxon>Desulfovibrionales</taxon>
        <taxon>Desulfovibrionaceae</taxon>
        <taxon>Fundidesulfovibrio</taxon>
    </lineage>
</organism>
<reference evidence="5 6" key="2">
    <citation type="submission" date="2020-05" db="EMBL/GenBank/DDBJ databases">
        <title>Draft genome sequence of Desulfovibrio sp. strainFSS-1.</title>
        <authorList>
            <person name="Shimoshige H."/>
            <person name="Kobayashi H."/>
            <person name="Maekawa T."/>
        </authorList>
    </citation>
    <scope>NUCLEOTIDE SEQUENCE [LARGE SCALE GENOMIC DNA]</scope>
    <source>
        <strain evidence="5 6">SIID29052-01</strain>
    </source>
</reference>
<evidence type="ECO:0000259" key="4">
    <source>
        <dbReference type="Pfam" id="PF02275"/>
    </source>
</evidence>
<gene>
    <name evidence="5" type="primary">cbh</name>
    <name evidence="5" type="ORF">NNJEOMEG_00994</name>
</gene>
<dbReference type="Proteomes" id="UP000494245">
    <property type="component" value="Unassembled WGS sequence"/>
</dbReference>
<reference evidence="5 6" key="1">
    <citation type="submission" date="2020-04" db="EMBL/GenBank/DDBJ databases">
        <authorList>
            <consortium name="Desulfovibrio sp. FSS-1 genome sequencing consortium"/>
            <person name="Shimoshige H."/>
            <person name="Kobayashi H."/>
            <person name="Maekawa T."/>
        </authorList>
    </citation>
    <scope>NUCLEOTIDE SEQUENCE [LARGE SCALE GENOMIC DNA]</scope>
    <source>
        <strain evidence="5 6">SIID29052-01</strain>
    </source>
</reference>
<feature type="chain" id="PRO_5028849432" evidence="3">
    <location>
        <begin position="18"/>
        <end position="365"/>
    </location>
</feature>
<keyword evidence="6" id="KW-1185">Reference proteome</keyword>
<dbReference type="InterPro" id="IPR029132">
    <property type="entry name" value="CBAH/NAAA_C"/>
</dbReference>
<evidence type="ECO:0000256" key="2">
    <source>
        <dbReference type="ARBA" id="ARBA00022801"/>
    </source>
</evidence>
<dbReference type="Pfam" id="PF02275">
    <property type="entry name" value="CBAH"/>
    <property type="match status" value="1"/>
</dbReference>
<accession>A0A6V8LKD4</accession>
<name>A0A6V8LKD4_9BACT</name>
<dbReference type="PANTHER" id="PTHR35527:SF2">
    <property type="entry name" value="HYDROLASE"/>
    <property type="match status" value="1"/>
</dbReference>
<dbReference type="InterPro" id="IPR029055">
    <property type="entry name" value="Ntn_hydrolases_N"/>
</dbReference>
<dbReference type="AlphaFoldDB" id="A0A6V8LKD4"/>
<dbReference type="CDD" id="cd00542">
    <property type="entry name" value="Ntn_PVA"/>
    <property type="match status" value="1"/>
</dbReference>
<comment type="similarity">
    <text evidence="1">Belongs to the peptidase C59 family.</text>
</comment>
<evidence type="ECO:0000313" key="6">
    <source>
        <dbReference type="Proteomes" id="UP000494245"/>
    </source>
</evidence>
<dbReference type="EMBL" id="BLTE01000003">
    <property type="protein sequence ID" value="GFK93163.1"/>
    <property type="molecule type" value="Genomic_DNA"/>
</dbReference>
<dbReference type="PANTHER" id="PTHR35527">
    <property type="entry name" value="CHOLOYLGLYCINE HYDROLASE"/>
    <property type="match status" value="1"/>
</dbReference>
<evidence type="ECO:0000256" key="1">
    <source>
        <dbReference type="ARBA" id="ARBA00006625"/>
    </source>
</evidence>
<dbReference type="Gene3D" id="3.60.60.10">
    <property type="entry name" value="Penicillin V Acylase, Chain A"/>
    <property type="match status" value="1"/>
</dbReference>
<evidence type="ECO:0000256" key="3">
    <source>
        <dbReference type="SAM" id="SignalP"/>
    </source>
</evidence>
<keyword evidence="2 5" id="KW-0378">Hydrolase</keyword>
<dbReference type="PROSITE" id="PS51257">
    <property type="entry name" value="PROKAR_LIPOPROTEIN"/>
    <property type="match status" value="1"/>
</dbReference>
<dbReference type="RefSeq" id="WP_173081921.1">
    <property type="nucleotide sequence ID" value="NZ_BLTE01000003.1"/>
</dbReference>
<dbReference type="InterPro" id="IPR052193">
    <property type="entry name" value="Peptidase_C59"/>
</dbReference>
<dbReference type="SUPFAM" id="SSF56235">
    <property type="entry name" value="N-terminal nucleophile aminohydrolases (Ntn hydrolases)"/>
    <property type="match status" value="1"/>
</dbReference>
<keyword evidence="3" id="KW-0732">Signal</keyword>
<sequence>MKRGLFLFCCLVAAVFAWQGASYSCTSIRLKTEANDVVYARTMEFASFKSGVSVVPKGFKYQGTLPDGSQKGMRWTVKYGFVGMNYEGVPVVSDGMNEKGLVVGSLYIPGYVKYQPYSSGSASSTMAQYELNTWLLSAFATVEEVRKGIGAARVCQGPMGQTGATPLHFTVHDATGASLVIEYVDGALRLHDNPIGVLTNAPNFDWMIQNLSNYVNLSPDNAAGATFSGVNVTPFSQGSGLHGLPGDFTSPSRFVRMVALTQSTVPVKTVDAGIALAMTVINNVDIPIGAVRQKTDTGVVLEVTDWAVVADLSRKRYYYRTYENKNWRYVDLAKALAGAKTVMNISIDTPADYPEVSASARPMQP</sequence>
<evidence type="ECO:0000313" key="5">
    <source>
        <dbReference type="EMBL" id="GFK93163.1"/>
    </source>
</evidence>
<dbReference type="GO" id="GO:0045302">
    <property type="term" value="F:choloylglycine hydrolase activity"/>
    <property type="evidence" value="ECO:0007669"/>
    <property type="project" value="UniProtKB-EC"/>
</dbReference>
<dbReference type="EC" id="3.5.1.24" evidence="5"/>
<protein>
    <submittedName>
        <fullName evidence="5">Choloylglycine hydrolase</fullName>
        <ecNumber evidence="5">3.5.1.24</ecNumber>
    </submittedName>
</protein>
<comment type="caution">
    <text evidence="5">The sequence shown here is derived from an EMBL/GenBank/DDBJ whole genome shotgun (WGS) entry which is preliminary data.</text>
</comment>
<proteinExistence type="inferred from homology"/>
<feature type="domain" description="Choloylglycine hydrolase/NAAA C-terminal" evidence="4">
    <location>
        <begin position="25"/>
        <end position="334"/>
    </location>
</feature>
<feature type="signal peptide" evidence="3">
    <location>
        <begin position="1"/>
        <end position="17"/>
    </location>
</feature>